<dbReference type="Pfam" id="PF00172">
    <property type="entry name" value="Zn_clus"/>
    <property type="match status" value="1"/>
</dbReference>
<feature type="region of interest" description="Disordered" evidence="6">
    <location>
        <begin position="118"/>
        <end position="144"/>
    </location>
</feature>
<keyword evidence="9" id="KW-1185">Reference proteome</keyword>
<dbReference type="Gene3D" id="4.10.240.10">
    <property type="entry name" value="Zn(2)-C6 fungal-type DNA-binding domain"/>
    <property type="match status" value="1"/>
</dbReference>
<dbReference type="SMART" id="SM00066">
    <property type="entry name" value="GAL4"/>
    <property type="match status" value="1"/>
</dbReference>
<gene>
    <name evidence="8" type="ORF">HMPREF1624_06428</name>
</gene>
<accession>U7PQT6</accession>
<feature type="compositionally biased region" description="Acidic residues" evidence="6">
    <location>
        <begin position="389"/>
        <end position="411"/>
    </location>
</feature>
<dbReference type="InterPro" id="IPR001138">
    <property type="entry name" value="Zn2Cys6_DnaBD"/>
</dbReference>
<evidence type="ECO:0000256" key="2">
    <source>
        <dbReference type="ARBA" id="ARBA00023015"/>
    </source>
</evidence>
<dbReference type="GO" id="GO:0008270">
    <property type="term" value="F:zinc ion binding"/>
    <property type="evidence" value="ECO:0007669"/>
    <property type="project" value="InterPro"/>
</dbReference>
<dbReference type="InterPro" id="IPR036864">
    <property type="entry name" value="Zn2-C6_fun-type_DNA-bd_sf"/>
</dbReference>
<feature type="compositionally biased region" description="Low complexity" evidence="6">
    <location>
        <begin position="1187"/>
        <end position="1204"/>
    </location>
</feature>
<dbReference type="PROSITE" id="PS00463">
    <property type="entry name" value="ZN2_CY6_FUNGAL_1"/>
    <property type="match status" value="1"/>
</dbReference>
<sequence length="1424" mass="150673">MASAGGAPRSAPGGTPSSPNTSKSSQTSSFARPSPAPARAKRVPDSQRRRAAVSCDHCKQRRAKCMRASPRDPCSNCIGNRIKCQSTLPRKQRVYGSVESLSLRYRALEALVKGLLQDEEGTESGPTSGAVIGTGADDNDNDNAMVDTPTHQPALDLDALYSAAAARGIPMPPREDMTPVSEIFASTDGKPGPAPTTIVPAPLTSPGPAVPSSSTSSTPTPISLPIATSMQATARPTAPMPLHPLHPLPHQHQLPTTTTLTTPTADEKLIPTPHGVAHYVGPSSSFRFVTSIRALVAQCGDNIGGSDLVGGAGVQASDAAGEASPATGSEPGAGGISGGDGTQSSQSAPSASGSGASTDATAGPTSASIRDEFVGLKTSKALEVQDSSGGDEDESDDGSSAEEDGESDGESAEYGYGGDAMDDIVLEDKHHPLQSQPQPSPLPYQSPDVPYHAPQPPHQHTLPARQYTPQSGGASGGSGGSAGVGGGPLSAPSPANSRRSRFEFDDAANAASFLPARETANIFVRVFFDRVHPNYPLFHRGSFMLRYEALWQKPPNEQTPLPQGGMTPSPMTNPRGPGAADTTTHPQERQDDYGWNCCLAMAFAFGAQVLEDHDRARRAAAGMQRRYLNLVRSSLSRLCGTTNLANVQALLLLQLYEHNAGQRNAAWTFLGCASRMAVALGMHRDGVGIPVTPMGPPEPKSGGTNTNSSQKRGGGSLLARAAAAATLPASASTPDQVTDRNDRRRVWWTLYQFERGLCIMLGRPSALDEAEIAVAAPTDDSQYPELPQGHSASLLRLIRIAWRIKQMVFPAPGSAHSISGNTSTAYNAYYPGSTDPTTTPRILLAELDAWRASLPAHLQPGWKSTDMSHRRAVLLLHVEYQYVRSLATRQYVLERADRCRIKAQALSPSTAATSSSPGIKETAAASASDEAVDELADICLNGAERVLDYCRQLADIGQLDGVAWIDIYFLYHSVLVICLDLLARIVTASAAAKAKDKDKGKENDAAADSKADVTAARRRTAVRSVLQITQRTRLAPTFRVLVLVACQLAAIVGALDGLPNLPAAASASGSTNATTAEAAELAASNKHHHPSHGSSARSGGSLATTSTKRGRGRRRRNSSSMSRERTTSRSRGPYPSTLSVMIGGASAVPNASMAPPPPSVSTVGHNTTSTMSDASSPANVFYSPVSQYQPQQHQHQFGQQQQHQQQHHHQHQHDLHVQQLQTFGGADWFASDPAAFPWQVIDARSLGMGAGGGAGASGAGLPPNANVAAPVGPVNVAAAAAAAAAAQFPVAFYTPQGIDFGLTTDTSTFGEDPYVAGQPPPPPQQQQQQQQQQHSMYRAMDPAASSSGSVPPPTAAFAAGMDLEPGQQQQQPRHPHHPHRQQQQQQQHQQLQHHQQHQQYPQQPPQLDNNEWIQIWREVKNRYQ</sequence>
<feature type="region of interest" description="Disordered" evidence="6">
    <location>
        <begin position="554"/>
        <end position="588"/>
    </location>
</feature>
<dbReference type="AlphaFoldDB" id="U7PQT6"/>
<dbReference type="PANTHER" id="PTHR47424">
    <property type="entry name" value="REGULATORY PROTEIN GAL4"/>
    <property type="match status" value="1"/>
</dbReference>
<feature type="compositionally biased region" description="Polar residues" evidence="6">
    <location>
        <begin position="1160"/>
        <end position="1178"/>
    </location>
</feature>
<evidence type="ECO:0000256" key="6">
    <source>
        <dbReference type="SAM" id="MobiDB-lite"/>
    </source>
</evidence>
<keyword evidence="2" id="KW-0805">Transcription regulation</keyword>
<dbReference type="InterPro" id="IPR007219">
    <property type="entry name" value="XnlR_reg_dom"/>
</dbReference>
<feature type="region of interest" description="Disordered" evidence="6">
    <location>
        <begin position="692"/>
        <end position="715"/>
    </location>
</feature>
<evidence type="ECO:0000256" key="3">
    <source>
        <dbReference type="ARBA" id="ARBA00023125"/>
    </source>
</evidence>
<evidence type="ECO:0000256" key="4">
    <source>
        <dbReference type="ARBA" id="ARBA00023163"/>
    </source>
</evidence>
<protein>
    <recommendedName>
        <fullName evidence="7">Zn(2)-C6 fungal-type domain-containing protein</fullName>
    </recommendedName>
</protein>
<evidence type="ECO:0000313" key="8">
    <source>
        <dbReference type="EMBL" id="ERS97099.1"/>
    </source>
</evidence>
<feature type="region of interest" description="Disordered" evidence="6">
    <location>
        <begin position="1"/>
        <end position="54"/>
    </location>
</feature>
<feature type="compositionally biased region" description="Low complexity" evidence="6">
    <location>
        <begin position="1075"/>
        <end position="1084"/>
    </location>
</feature>
<feature type="region of interest" description="Disordered" evidence="6">
    <location>
        <begin position="319"/>
        <end position="498"/>
    </location>
</feature>
<dbReference type="EMBL" id="KI440848">
    <property type="protein sequence ID" value="ERS97099.1"/>
    <property type="molecule type" value="Genomic_DNA"/>
</dbReference>
<dbReference type="InterPro" id="IPR051127">
    <property type="entry name" value="Fungal_SecMet_Regulators"/>
</dbReference>
<evidence type="ECO:0000259" key="7">
    <source>
        <dbReference type="PROSITE" id="PS50048"/>
    </source>
</evidence>
<keyword evidence="4" id="KW-0804">Transcription</keyword>
<evidence type="ECO:0000256" key="1">
    <source>
        <dbReference type="ARBA" id="ARBA00022723"/>
    </source>
</evidence>
<evidence type="ECO:0000256" key="5">
    <source>
        <dbReference type="ARBA" id="ARBA00023242"/>
    </source>
</evidence>
<feature type="compositionally biased region" description="Low complexity" evidence="6">
    <location>
        <begin position="342"/>
        <end position="368"/>
    </location>
</feature>
<evidence type="ECO:0000313" key="9">
    <source>
        <dbReference type="Proteomes" id="UP000018087"/>
    </source>
</evidence>
<feature type="compositionally biased region" description="Gly residues" evidence="6">
    <location>
        <begin position="331"/>
        <end position="341"/>
    </location>
</feature>
<dbReference type="GO" id="GO:0000981">
    <property type="term" value="F:DNA-binding transcription factor activity, RNA polymerase II-specific"/>
    <property type="evidence" value="ECO:0007669"/>
    <property type="project" value="InterPro"/>
</dbReference>
<dbReference type="PROSITE" id="PS50048">
    <property type="entry name" value="ZN2_CY6_FUNGAL_2"/>
    <property type="match status" value="1"/>
</dbReference>
<reference evidence="9" key="1">
    <citation type="journal article" date="2014" name="Genome Announc.">
        <title>Genome sequence of the pathogenic fungus Sporothrix schenckii (ATCC 58251).</title>
        <authorList>
            <person name="Cuomo C.A."/>
            <person name="Rodriguez-Del Valle N."/>
            <person name="Perez-Sanchez L."/>
            <person name="Abouelleil A."/>
            <person name="Goldberg J."/>
            <person name="Young S."/>
            <person name="Zeng Q."/>
            <person name="Birren B.W."/>
        </authorList>
    </citation>
    <scope>NUCLEOTIDE SEQUENCE [LARGE SCALE GENOMIC DNA]</scope>
    <source>
        <strain evidence="9">ATCC 58251 / de Perez 2211183</strain>
    </source>
</reference>
<name>U7PQT6_SPOS1</name>
<dbReference type="GO" id="GO:0006351">
    <property type="term" value="P:DNA-templated transcription"/>
    <property type="evidence" value="ECO:0007669"/>
    <property type="project" value="InterPro"/>
</dbReference>
<feature type="region of interest" description="Disordered" evidence="6">
    <location>
        <begin position="202"/>
        <end position="221"/>
    </location>
</feature>
<dbReference type="Proteomes" id="UP000018087">
    <property type="component" value="Unassembled WGS sequence"/>
</dbReference>
<dbReference type="CDD" id="cd00067">
    <property type="entry name" value="GAL4"/>
    <property type="match status" value="1"/>
</dbReference>
<feature type="compositionally biased region" description="Polar residues" evidence="6">
    <location>
        <begin position="1092"/>
        <end position="1103"/>
    </location>
</feature>
<keyword evidence="3" id="KW-0238">DNA-binding</keyword>
<dbReference type="eggNOG" id="ENOG502RYAG">
    <property type="taxonomic scope" value="Eukaryota"/>
</dbReference>
<feature type="compositionally biased region" description="Gly residues" evidence="6">
    <location>
        <begin position="473"/>
        <end position="488"/>
    </location>
</feature>
<keyword evidence="5" id="KW-0539">Nucleus</keyword>
<feature type="region of interest" description="Disordered" evidence="6">
    <location>
        <begin position="1303"/>
        <end position="1408"/>
    </location>
</feature>
<feature type="compositionally biased region" description="Low complexity" evidence="6">
    <location>
        <begin position="1"/>
        <end position="33"/>
    </location>
</feature>
<feature type="compositionally biased region" description="Low complexity" evidence="6">
    <location>
        <begin position="210"/>
        <end position="221"/>
    </location>
</feature>
<dbReference type="SMART" id="SM00906">
    <property type="entry name" value="Fungal_trans"/>
    <property type="match status" value="1"/>
</dbReference>
<dbReference type="PANTHER" id="PTHR47424:SF3">
    <property type="entry name" value="REGULATORY PROTEIN GAL4"/>
    <property type="match status" value="1"/>
</dbReference>
<feature type="region of interest" description="Disordered" evidence="6">
    <location>
        <begin position="1075"/>
        <end position="1215"/>
    </location>
</feature>
<dbReference type="SUPFAM" id="SSF57701">
    <property type="entry name" value="Zn2/Cys6 DNA-binding domain"/>
    <property type="match status" value="1"/>
</dbReference>
<keyword evidence="1" id="KW-0479">Metal-binding</keyword>
<feature type="compositionally biased region" description="Polar residues" evidence="6">
    <location>
        <begin position="702"/>
        <end position="711"/>
    </location>
</feature>
<dbReference type="OrthoDB" id="3364175at2759"/>
<dbReference type="Pfam" id="PF04082">
    <property type="entry name" value="Fungal_trans"/>
    <property type="match status" value="1"/>
</dbReference>
<feature type="compositionally biased region" description="Basic residues" evidence="6">
    <location>
        <begin position="1108"/>
        <end position="1117"/>
    </location>
</feature>
<feature type="compositionally biased region" description="Low complexity" evidence="6">
    <location>
        <begin position="1381"/>
        <end position="1401"/>
    </location>
</feature>
<dbReference type="GO" id="GO:0003677">
    <property type="term" value="F:DNA binding"/>
    <property type="evidence" value="ECO:0007669"/>
    <property type="project" value="InterPro"/>
</dbReference>
<organism evidence="8 9">
    <name type="scientific">Sporothrix schenckii (strain ATCC 58251 / de Perez 2211183)</name>
    <name type="common">Rose-picker's disease fungus</name>
    <dbReference type="NCBI Taxonomy" id="1391915"/>
    <lineage>
        <taxon>Eukaryota</taxon>
        <taxon>Fungi</taxon>
        <taxon>Dikarya</taxon>
        <taxon>Ascomycota</taxon>
        <taxon>Pezizomycotina</taxon>
        <taxon>Sordariomycetes</taxon>
        <taxon>Sordariomycetidae</taxon>
        <taxon>Ophiostomatales</taxon>
        <taxon>Ophiostomataceae</taxon>
        <taxon>Sporothrix</taxon>
    </lineage>
</organism>
<proteinExistence type="predicted"/>
<dbReference type="STRING" id="1391915.U7PQT6"/>
<dbReference type="CDD" id="cd12148">
    <property type="entry name" value="fungal_TF_MHR"/>
    <property type="match status" value="1"/>
</dbReference>
<feature type="domain" description="Zn(2)-C6 fungal-type" evidence="7">
    <location>
        <begin position="54"/>
        <end position="84"/>
    </location>
</feature>
<dbReference type="HOGENOM" id="CLU_252886_0_0_1"/>